<feature type="compositionally biased region" description="Basic and acidic residues" evidence="1">
    <location>
        <begin position="181"/>
        <end position="218"/>
    </location>
</feature>
<protein>
    <submittedName>
        <fullName evidence="2">6201_t:CDS:1</fullName>
    </submittedName>
</protein>
<sequence>MLSHIALLIVIASAKNNRSSQIFNTGDIVFVCDKLLIENSEENITVTYASIIDSEEFIHFGVECVEYDSVTGTSIVKIEIIILYNSQSMRFKYLDASGINIKIRNTYLISGFIKFSDSGKLMIEATDFDFLKSQIYSSNITKISSDKSSKSHSILDIIADNNKPATSNNHCSINRNNNTTKNHDNREQHSDYKEERVMSSDEHIKSMDKNNDQEDKDQSKKRKRSMQSFSIKKKKGKKAVK</sequence>
<feature type="compositionally biased region" description="Low complexity" evidence="1">
    <location>
        <begin position="168"/>
        <end position="180"/>
    </location>
</feature>
<reference evidence="2" key="1">
    <citation type="submission" date="2021-06" db="EMBL/GenBank/DDBJ databases">
        <authorList>
            <person name="Kallberg Y."/>
            <person name="Tangrot J."/>
            <person name="Rosling A."/>
        </authorList>
    </citation>
    <scope>NUCLEOTIDE SEQUENCE</scope>
    <source>
        <strain evidence="2">MA453B</strain>
    </source>
</reference>
<dbReference type="OrthoDB" id="2477032at2759"/>
<proteinExistence type="predicted"/>
<feature type="compositionally biased region" description="Basic residues" evidence="1">
    <location>
        <begin position="219"/>
        <end position="241"/>
    </location>
</feature>
<dbReference type="EMBL" id="CAJVPY010000469">
    <property type="protein sequence ID" value="CAG8474837.1"/>
    <property type="molecule type" value="Genomic_DNA"/>
</dbReference>
<feature type="region of interest" description="Disordered" evidence="1">
    <location>
        <begin position="165"/>
        <end position="241"/>
    </location>
</feature>
<accession>A0A9N8Z5S9</accession>
<comment type="caution">
    <text evidence="2">The sequence shown here is derived from an EMBL/GenBank/DDBJ whole genome shotgun (WGS) entry which is preliminary data.</text>
</comment>
<gene>
    <name evidence="2" type="ORF">DERYTH_LOCUS1634</name>
</gene>
<dbReference type="AlphaFoldDB" id="A0A9N8Z5S9"/>
<name>A0A9N8Z5S9_9GLOM</name>
<evidence type="ECO:0000313" key="3">
    <source>
        <dbReference type="Proteomes" id="UP000789405"/>
    </source>
</evidence>
<keyword evidence="3" id="KW-1185">Reference proteome</keyword>
<evidence type="ECO:0000256" key="1">
    <source>
        <dbReference type="SAM" id="MobiDB-lite"/>
    </source>
</evidence>
<dbReference type="Proteomes" id="UP000789405">
    <property type="component" value="Unassembled WGS sequence"/>
</dbReference>
<organism evidence="2 3">
    <name type="scientific">Dentiscutata erythropus</name>
    <dbReference type="NCBI Taxonomy" id="1348616"/>
    <lineage>
        <taxon>Eukaryota</taxon>
        <taxon>Fungi</taxon>
        <taxon>Fungi incertae sedis</taxon>
        <taxon>Mucoromycota</taxon>
        <taxon>Glomeromycotina</taxon>
        <taxon>Glomeromycetes</taxon>
        <taxon>Diversisporales</taxon>
        <taxon>Gigasporaceae</taxon>
        <taxon>Dentiscutata</taxon>
    </lineage>
</organism>
<evidence type="ECO:0000313" key="2">
    <source>
        <dbReference type="EMBL" id="CAG8474837.1"/>
    </source>
</evidence>